<evidence type="ECO:0008006" key="3">
    <source>
        <dbReference type="Google" id="ProtNLM"/>
    </source>
</evidence>
<dbReference type="Pfam" id="PF12741">
    <property type="entry name" value="SusD-like"/>
    <property type="match status" value="1"/>
</dbReference>
<evidence type="ECO:0000313" key="2">
    <source>
        <dbReference type="Proteomes" id="UP000548326"/>
    </source>
</evidence>
<sequence length="543" mass="59592">MKTNHKFNKYRNCNSYMIALCLVAILGLSSCTKNFEKYNTDQTGIADKDLKIPTLFIPIEQQIFQNYQVAQNLNADAYAGYSTPPQTFGRTLYNMNYVFVDGWNQTAFNQIYTKILGPIKNKLAPPPLSVKTTLPDFWAIALILEVEAIDRVTDKFGPAPYSKVGSSLITIPYDSQQSIYQQMFLKLDTATTSLQTFIAANPGATPFAKSDVVYGGDYTKWLKLANSLRLRLAMHIVKVDAVTAQQQGQKALSAPGGLLSAVTDNAAIAGSGQNDYFVITESYTDNSMSASIQSYMVGYNDPRISKYFSPANTDPKFTFPGAAYKGKYIGIRIGSDIPAKPAYSGYSVYNFNDTFTAAAPELFMTAAEVWFLKAEAALRNWTGAGDAQTNYETGISTSMTQYGVAAGAAAFIADGTSTPTAYTDPQNTANNSPALSNITIKWDPAANNEVKLERIITQKWLAMFPEGQEAWTEFRRTGYPKLFPVVNNNSNGTIDTKIQVRRLPYPLSEYTGNAPGVQGGVQLLGGPDNGGTRLWWDVNKPNF</sequence>
<dbReference type="AlphaFoldDB" id="A0A841JK76"/>
<accession>A0A841JK76</accession>
<comment type="caution">
    <text evidence="1">The sequence shown here is derived from an EMBL/GenBank/DDBJ whole genome shotgun (WGS) entry which is preliminary data.</text>
</comment>
<dbReference type="InterPro" id="IPR011990">
    <property type="entry name" value="TPR-like_helical_dom_sf"/>
</dbReference>
<protein>
    <recommendedName>
        <fullName evidence="3">Susd and RagB outer membrane lipoprotein</fullName>
    </recommendedName>
</protein>
<dbReference type="RefSeq" id="WP_183588145.1">
    <property type="nucleotide sequence ID" value="NZ_JACHCA010000007.1"/>
</dbReference>
<dbReference type="PROSITE" id="PS51257">
    <property type="entry name" value="PROKAR_LIPOPROTEIN"/>
    <property type="match status" value="1"/>
</dbReference>
<dbReference type="SUPFAM" id="SSF48452">
    <property type="entry name" value="TPR-like"/>
    <property type="match status" value="1"/>
</dbReference>
<dbReference type="EMBL" id="JACHCA010000007">
    <property type="protein sequence ID" value="MBB6128795.1"/>
    <property type="molecule type" value="Genomic_DNA"/>
</dbReference>
<reference evidence="1 2" key="1">
    <citation type="submission" date="2020-08" db="EMBL/GenBank/DDBJ databases">
        <title>Genomic Encyclopedia of Type Strains, Phase IV (KMG-V): Genome sequencing to study the core and pangenomes of soil and plant-associated prokaryotes.</title>
        <authorList>
            <person name="Whitman W."/>
        </authorList>
    </citation>
    <scope>NUCLEOTIDE SEQUENCE [LARGE SCALE GENOMIC DNA]</scope>
    <source>
        <strain evidence="1 2">MP601</strain>
    </source>
</reference>
<organism evidence="1 2">
    <name type="scientific">Mucilaginibacter lappiensis</name>
    <dbReference type="NCBI Taxonomy" id="354630"/>
    <lineage>
        <taxon>Bacteria</taxon>
        <taxon>Pseudomonadati</taxon>
        <taxon>Bacteroidota</taxon>
        <taxon>Sphingobacteriia</taxon>
        <taxon>Sphingobacteriales</taxon>
        <taxon>Sphingobacteriaceae</taxon>
        <taxon>Mucilaginibacter</taxon>
    </lineage>
</organism>
<proteinExistence type="predicted"/>
<dbReference type="Gene3D" id="1.25.40.390">
    <property type="match status" value="1"/>
</dbReference>
<dbReference type="InterPro" id="IPR024302">
    <property type="entry name" value="SusD-like"/>
</dbReference>
<gene>
    <name evidence="1" type="ORF">HDF22_002918</name>
</gene>
<dbReference type="Proteomes" id="UP000548326">
    <property type="component" value="Unassembled WGS sequence"/>
</dbReference>
<evidence type="ECO:0000313" key="1">
    <source>
        <dbReference type="EMBL" id="MBB6128795.1"/>
    </source>
</evidence>
<name>A0A841JK76_9SPHI</name>